<sequence>MVVSSLMVAFSVLACTRSAPIQLEPYQTVPNDLDSLEEYLTVLLETDSPVPLVWVDEAAMSAGEEVPLEPSTGRDNLQEEETLWKPWKRSRYYRRYPWKRQNGRNSGYDPDGYLCSPSREDVFQLLMAIHEARNGNHEKTLNFCNRKRPAKAVFTNIRFVGRRKK</sequence>
<dbReference type="EMBL" id="JBFDAA010000011">
    <property type="protein sequence ID" value="KAL1123877.1"/>
    <property type="molecule type" value="Genomic_DNA"/>
</dbReference>
<evidence type="ECO:0000313" key="3">
    <source>
        <dbReference type="Proteomes" id="UP001558652"/>
    </source>
</evidence>
<dbReference type="AlphaFoldDB" id="A0ABD0YN62"/>
<name>A0ABD0YN62_9HEMI</name>
<accession>A0ABD0YN62</accession>
<organism evidence="2 3">
    <name type="scientific">Ranatra chinensis</name>
    <dbReference type="NCBI Taxonomy" id="642074"/>
    <lineage>
        <taxon>Eukaryota</taxon>
        <taxon>Metazoa</taxon>
        <taxon>Ecdysozoa</taxon>
        <taxon>Arthropoda</taxon>
        <taxon>Hexapoda</taxon>
        <taxon>Insecta</taxon>
        <taxon>Pterygota</taxon>
        <taxon>Neoptera</taxon>
        <taxon>Paraneoptera</taxon>
        <taxon>Hemiptera</taxon>
        <taxon>Heteroptera</taxon>
        <taxon>Panheteroptera</taxon>
        <taxon>Nepomorpha</taxon>
        <taxon>Nepidae</taxon>
        <taxon>Ranatrinae</taxon>
        <taxon>Ranatra</taxon>
    </lineage>
</organism>
<comment type="caution">
    <text evidence="2">The sequence shown here is derived from an EMBL/GenBank/DDBJ whole genome shotgun (WGS) entry which is preliminary data.</text>
</comment>
<proteinExistence type="predicted"/>
<protein>
    <submittedName>
        <fullName evidence="2">Uncharacterized protein</fullName>
    </submittedName>
</protein>
<evidence type="ECO:0000256" key="1">
    <source>
        <dbReference type="SAM" id="SignalP"/>
    </source>
</evidence>
<feature type="signal peptide" evidence="1">
    <location>
        <begin position="1"/>
        <end position="18"/>
    </location>
</feature>
<gene>
    <name evidence="2" type="ORF">AAG570_001647</name>
</gene>
<keyword evidence="3" id="KW-1185">Reference proteome</keyword>
<keyword evidence="1" id="KW-0732">Signal</keyword>
<feature type="chain" id="PRO_5044882143" evidence="1">
    <location>
        <begin position="19"/>
        <end position="165"/>
    </location>
</feature>
<evidence type="ECO:0000313" key="2">
    <source>
        <dbReference type="EMBL" id="KAL1123877.1"/>
    </source>
</evidence>
<dbReference type="Proteomes" id="UP001558652">
    <property type="component" value="Unassembled WGS sequence"/>
</dbReference>
<reference evidence="2 3" key="1">
    <citation type="submission" date="2024-07" db="EMBL/GenBank/DDBJ databases">
        <title>Chromosome-level genome assembly of the water stick insect Ranatra chinensis (Heteroptera: Nepidae).</title>
        <authorList>
            <person name="Liu X."/>
        </authorList>
    </citation>
    <scope>NUCLEOTIDE SEQUENCE [LARGE SCALE GENOMIC DNA]</scope>
    <source>
        <strain evidence="2">Cailab_2021Rc</strain>
        <tissue evidence="2">Muscle</tissue>
    </source>
</reference>